<feature type="domain" description="DUF6787" evidence="2">
    <location>
        <begin position="19"/>
        <end position="92"/>
    </location>
</feature>
<dbReference type="RefSeq" id="WP_041997633.1">
    <property type="nucleotide sequence ID" value="NZ_BOQH01000002.1"/>
</dbReference>
<reference evidence="3 4" key="1">
    <citation type="submission" date="2015-01" db="EMBL/GenBank/DDBJ databases">
        <authorList>
            <person name="Xiang T."/>
            <person name="Song Y."/>
            <person name="Huang L."/>
            <person name="Wang B."/>
            <person name="Wu P."/>
        </authorList>
    </citation>
    <scope>NUCLEOTIDE SEQUENCE [LARGE SCALE GENOMIC DNA]</scope>
    <source>
        <strain evidence="3 4">Ccy74</strain>
    </source>
</reference>
<accession>A0A0B7HV55</accession>
<protein>
    <recommendedName>
        <fullName evidence="2">DUF6787 domain-containing protein</fullName>
    </recommendedName>
</protein>
<dbReference type="AlphaFoldDB" id="A0A0B7HV55"/>
<organism evidence="3 4">
    <name type="scientific">Capnocytophaga cynodegmi</name>
    <dbReference type="NCBI Taxonomy" id="28189"/>
    <lineage>
        <taxon>Bacteria</taxon>
        <taxon>Pseudomonadati</taxon>
        <taxon>Bacteroidota</taxon>
        <taxon>Flavobacteriia</taxon>
        <taxon>Flavobacteriales</taxon>
        <taxon>Flavobacteriaceae</taxon>
        <taxon>Capnocytophaga</taxon>
    </lineage>
</organism>
<evidence type="ECO:0000256" key="1">
    <source>
        <dbReference type="SAM" id="Phobius"/>
    </source>
</evidence>
<keyword evidence="1" id="KW-0812">Transmembrane</keyword>
<evidence type="ECO:0000259" key="2">
    <source>
        <dbReference type="Pfam" id="PF20584"/>
    </source>
</evidence>
<evidence type="ECO:0000313" key="3">
    <source>
        <dbReference type="EMBL" id="CEN41777.1"/>
    </source>
</evidence>
<dbReference type="EMBL" id="CDOG01000078">
    <property type="protein sequence ID" value="CEN41777.1"/>
    <property type="molecule type" value="Genomic_DNA"/>
</dbReference>
<dbReference type="Proteomes" id="UP000038083">
    <property type="component" value="Unassembled WGS sequence"/>
</dbReference>
<sequence length="117" mass="13814">MLEKLKKRWSLTSNTQVWLILITFTITGSLSAKISRPFCDYIGLNFNELNPILAWILRLIIILPIYQIILLIIGTLLGQFRFFWEFEKKMLGIRKRKIDVVSTIKNEKCQIKNTNNR</sequence>
<proteinExistence type="predicted"/>
<name>A0A0B7HV55_9FLAO</name>
<keyword evidence="1" id="KW-0472">Membrane</keyword>
<gene>
    <name evidence="3" type="ORF">CCYN74_80018</name>
</gene>
<feature type="transmembrane region" description="Helical" evidence="1">
    <location>
        <begin position="55"/>
        <end position="84"/>
    </location>
</feature>
<dbReference type="Pfam" id="PF20584">
    <property type="entry name" value="DUF6787"/>
    <property type="match status" value="1"/>
</dbReference>
<keyword evidence="1" id="KW-1133">Transmembrane helix</keyword>
<evidence type="ECO:0000313" key="4">
    <source>
        <dbReference type="Proteomes" id="UP000038083"/>
    </source>
</evidence>
<dbReference type="InterPro" id="IPR046714">
    <property type="entry name" value="DUF6787"/>
</dbReference>